<evidence type="ECO:0000313" key="5">
    <source>
        <dbReference type="Proteomes" id="UP000659654"/>
    </source>
</evidence>
<dbReference type="InterPro" id="IPR012966">
    <property type="entry name" value="AHD"/>
</dbReference>
<dbReference type="InterPro" id="IPR051364">
    <property type="entry name" value="Cytokinesis/Rho-signaling"/>
</dbReference>
<sequence length="492" mass="55847">MLKYATGPLGGSLSSLPPVITRKTSFLNSECGFSKGTVIFKHLSLPLVWPSSEYYDTRREPRTFTVQLLFKTSDGRELYSKPLEEVERSQIDIFFEQIFYIENQTPDFEIEIIVLCRRSDRYAETIFHTMSRSISRSLGHSFKKYMLSNSSNTLAHADREKILNYRNPESMITVASASFKLRNCSLSGQTHNYTLHLHQQPPHIPQSHVLPLFGRIVCQCLVQPLSLAQPLGQGTLNVFYEDGGIILQQLFCVLQGTFLKCFNCEPSKIKPTTKPDMILPIDKNTLIEPTAFPTSVRLKLLDPYSQKYQNFICIASTRNSHLGWKNAFKLQIKDSEVWESFANSKTNIPGSLLPVLLPKTVTFGNTVVSTSADTAPPRYGFELQSIRKRPQLQTNTYKNEDRIEIDKNRPQTPRPFTNSPERKRTDALKPPIPPPIPKPRPNVAKHLQNGTDPAPYVLTLKIGEEAQARRLRTQTLPPFTANSTVNHESTRL</sequence>
<dbReference type="PANTHER" id="PTHR21538">
    <property type="entry name" value="ANILLIN/RHOTEKIN RTKN"/>
    <property type="match status" value="1"/>
</dbReference>
<protein>
    <submittedName>
        <fullName evidence="3">(pine wood nematode) hypothetical protein</fullName>
    </submittedName>
    <submittedName>
        <fullName evidence="6">Anillin domain-containing protein</fullName>
    </submittedName>
</protein>
<feature type="compositionally biased region" description="Polar residues" evidence="1">
    <location>
        <begin position="473"/>
        <end position="492"/>
    </location>
</feature>
<accession>A0A1I7RY03</accession>
<dbReference type="Proteomes" id="UP000095284">
    <property type="component" value="Unplaced"/>
</dbReference>
<dbReference type="GO" id="GO:0005826">
    <property type="term" value="C:actomyosin contractile ring"/>
    <property type="evidence" value="ECO:0007669"/>
    <property type="project" value="TreeGrafter"/>
</dbReference>
<keyword evidence="5" id="KW-1185">Reference proteome</keyword>
<dbReference type="Pfam" id="PF08174">
    <property type="entry name" value="Anillin"/>
    <property type="match status" value="1"/>
</dbReference>
<gene>
    <name evidence="3" type="ORF">BXYJ_LOCUS1613</name>
</gene>
<reference evidence="3" key="2">
    <citation type="submission" date="2020-09" db="EMBL/GenBank/DDBJ databases">
        <authorList>
            <person name="Kikuchi T."/>
        </authorList>
    </citation>
    <scope>NUCLEOTIDE SEQUENCE</scope>
    <source>
        <strain evidence="3">Ka4C1</strain>
    </source>
</reference>
<dbReference type="SMR" id="A0A1I7RY03"/>
<feature type="region of interest" description="Disordered" evidence="1">
    <location>
        <begin position="391"/>
        <end position="451"/>
    </location>
</feature>
<dbReference type="PANTHER" id="PTHR21538:SF24">
    <property type="entry name" value="PH DOMAIN-CONTAINING PROTEIN"/>
    <property type="match status" value="1"/>
</dbReference>
<proteinExistence type="predicted"/>
<dbReference type="WBParaSite" id="BXY_0562000.1">
    <property type="protein sequence ID" value="BXY_0562000.1"/>
    <property type="gene ID" value="BXY_0562000"/>
</dbReference>
<feature type="region of interest" description="Disordered" evidence="1">
    <location>
        <begin position="471"/>
        <end position="492"/>
    </location>
</feature>
<organism evidence="4 6">
    <name type="scientific">Bursaphelenchus xylophilus</name>
    <name type="common">Pinewood nematode worm</name>
    <name type="synonym">Aphelenchoides xylophilus</name>
    <dbReference type="NCBI Taxonomy" id="6326"/>
    <lineage>
        <taxon>Eukaryota</taxon>
        <taxon>Metazoa</taxon>
        <taxon>Ecdysozoa</taxon>
        <taxon>Nematoda</taxon>
        <taxon>Chromadorea</taxon>
        <taxon>Rhabditida</taxon>
        <taxon>Tylenchina</taxon>
        <taxon>Tylenchomorpha</taxon>
        <taxon>Aphelenchoidea</taxon>
        <taxon>Aphelenchoididae</taxon>
        <taxon>Bursaphelenchus</taxon>
    </lineage>
</organism>
<feature type="domain" description="Anillin homology" evidence="2">
    <location>
        <begin position="34"/>
        <end position="143"/>
    </location>
</feature>
<reference evidence="6" key="1">
    <citation type="submission" date="2016-11" db="UniProtKB">
        <authorList>
            <consortium name="WormBaseParasite"/>
        </authorList>
    </citation>
    <scope>IDENTIFICATION</scope>
</reference>
<dbReference type="Proteomes" id="UP000582659">
    <property type="component" value="Unassembled WGS sequence"/>
</dbReference>
<evidence type="ECO:0000256" key="1">
    <source>
        <dbReference type="SAM" id="MobiDB-lite"/>
    </source>
</evidence>
<dbReference type="OrthoDB" id="5817051at2759"/>
<dbReference type="GO" id="GO:0000915">
    <property type="term" value="P:actomyosin contractile ring assembly"/>
    <property type="evidence" value="ECO:0007669"/>
    <property type="project" value="TreeGrafter"/>
</dbReference>
<feature type="compositionally biased region" description="Basic and acidic residues" evidence="1">
    <location>
        <begin position="398"/>
        <end position="409"/>
    </location>
</feature>
<dbReference type="EMBL" id="CAJFCV020000001">
    <property type="protein sequence ID" value="CAG9085147.1"/>
    <property type="molecule type" value="Genomic_DNA"/>
</dbReference>
<evidence type="ECO:0000313" key="3">
    <source>
        <dbReference type="EMBL" id="CAD5209794.1"/>
    </source>
</evidence>
<dbReference type="EMBL" id="CAJFDI010000001">
    <property type="protein sequence ID" value="CAD5209794.1"/>
    <property type="molecule type" value="Genomic_DNA"/>
</dbReference>
<evidence type="ECO:0000259" key="2">
    <source>
        <dbReference type="Pfam" id="PF08174"/>
    </source>
</evidence>
<dbReference type="GO" id="GO:0000281">
    <property type="term" value="P:mitotic cytokinesis"/>
    <property type="evidence" value="ECO:0007669"/>
    <property type="project" value="TreeGrafter"/>
</dbReference>
<feature type="compositionally biased region" description="Pro residues" evidence="1">
    <location>
        <begin position="430"/>
        <end position="440"/>
    </location>
</feature>
<feature type="compositionally biased region" description="Polar residues" evidence="1">
    <location>
        <begin position="410"/>
        <end position="419"/>
    </location>
</feature>
<evidence type="ECO:0000313" key="4">
    <source>
        <dbReference type="Proteomes" id="UP000095284"/>
    </source>
</evidence>
<evidence type="ECO:0000313" key="6">
    <source>
        <dbReference type="WBParaSite" id="BXY_0562000.1"/>
    </source>
</evidence>
<name>A0A1I7RY03_BURXY</name>
<dbReference type="Proteomes" id="UP000659654">
    <property type="component" value="Unassembled WGS sequence"/>
</dbReference>
<dbReference type="GO" id="GO:0031106">
    <property type="term" value="P:septin ring organization"/>
    <property type="evidence" value="ECO:0007669"/>
    <property type="project" value="TreeGrafter"/>
</dbReference>
<dbReference type="AlphaFoldDB" id="A0A1I7RY03"/>